<keyword evidence="2" id="KW-0547">Nucleotide-binding</keyword>
<dbReference type="InterPro" id="IPR041569">
    <property type="entry name" value="AAA_lid_3"/>
</dbReference>
<evidence type="ECO:0000313" key="10">
    <source>
        <dbReference type="Proteomes" id="UP000799302"/>
    </source>
</evidence>
<evidence type="ECO:0000256" key="6">
    <source>
        <dbReference type="SAM" id="Coils"/>
    </source>
</evidence>
<dbReference type="Pfam" id="PF17862">
    <property type="entry name" value="AAA_lid_3"/>
    <property type="match status" value="1"/>
</dbReference>
<feature type="region of interest" description="Disordered" evidence="7">
    <location>
        <begin position="34"/>
        <end position="98"/>
    </location>
</feature>
<dbReference type="InterPro" id="IPR003960">
    <property type="entry name" value="ATPase_AAA_CS"/>
</dbReference>
<feature type="domain" description="AAA+ ATPase" evidence="8">
    <location>
        <begin position="805"/>
        <end position="948"/>
    </location>
</feature>
<dbReference type="InterPro" id="IPR051701">
    <property type="entry name" value="Mito_OM_Translocase_MSP1"/>
</dbReference>
<dbReference type="GO" id="GO:0016887">
    <property type="term" value="F:ATP hydrolysis activity"/>
    <property type="evidence" value="ECO:0007669"/>
    <property type="project" value="InterPro"/>
</dbReference>
<keyword evidence="6" id="KW-0175">Coiled coil</keyword>
<keyword evidence="5" id="KW-0496">Mitochondrion</keyword>
<keyword evidence="3" id="KW-1000">Mitochondrion outer membrane</keyword>
<feature type="coiled-coil region" evidence="6">
    <location>
        <begin position="102"/>
        <end position="129"/>
    </location>
</feature>
<name>A0A6A6U9I6_9PEZI</name>
<evidence type="ECO:0000256" key="2">
    <source>
        <dbReference type="ARBA" id="ARBA00022741"/>
    </source>
</evidence>
<evidence type="ECO:0000259" key="8">
    <source>
        <dbReference type="SMART" id="SM00382"/>
    </source>
</evidence>
<feature type="compositionally biased region" description="Low complexity" evidence="7">
    <location>
        <begin position="67"/>
        <end position="79"/>
    </location>
</feature>
<organism evidence="9 10">
    <name type="scientific">Microthyrium microscopicum</name>
    <dbReference type="NCBI Taxonomy" id="703497"/>
    <lineage>
        <taxon>Eukaryota</taxon>
        <taxon>Fungi</taxon>
        <taxon>Dikarya</taxon>
        <taxon>Ascomycota</taxon>
        <taxon>Pezizomycotina</taxon>
        <taxon>Dothideomycetes</taxon>
        <taxon>Dothideomycetes incertae sedis</taxon>
        <taxon>Microthyriales</taxon>
        <taxon>Microthyriaceae</taxon>
        <taxon>Microthyrium</taxon>
    </lineage>
</organism>
<dbReference type="EMBL" id="MU004236">
    <property type="protein sequence ID" value="KAF2668261.1"/>
    <property type="molecule type" value="Genomic_DNA"/>
</dbReference>
<dbReference type="InterPro" id="IPR056027">
    <property type="entry name" value="DUF7608"/>
</dbReference>
<evidence type="ECO:0000256" key="3">
    <source>
        <dbReference type="ARBA" id="ARBA00022787"/>
    </source>
</evidence>
<feature type="region of interest" description="Disordered" evidence="7">
    <location>
        <begin position="563"/>
        <end position="596"/>
    </location>
</feature>
<gene>
    <name evidence="9" type="ORF">BT63DRAFT_425591</name>
</gene>
<dbReference type="SMART" id="SM00382">
    <property type="entry name" value="AAA"/>
    <property type="match status" value="1"/>
</dbReference>
<evidence type="ECO:0000256" key="1">
    <source>
        <dbReference type="ARBA" id="ARBA00004572"/>
    </source>
</evidence>
<sequence length="1085" mass="120194">MTALVNGFAWRLLSCSRNHALRYSLLRRQQSFSSRSFRRPFTSSNTLYRDKPKPVDPEQPAQNDNKNVTATVTSNSTTVEQDNAPPSGSEPQKTDEQLPDRWASLENKRSALERELSELEKSAAENQGQIDSTKGLLRATGGFLTSRRTLESALQRAAVRVSSAANDTTRTFGDDRLDDGINHMSSDPQDLPLSVPAWLLKENVVRWQDIKSRQSQDLKISGGDDPAETLDQGLIQVIKRFQKVCDSDEFYDQVGPFSLVPNDIDNATAFLSLSHFLEIAVSMSAGLGLPKYHDDTPASYASIRKNLALYSPSEGSKYFMREVVEAVAQSEKADILHLNAHDIAELYGYIFPDENRLTHDSGLSSSFMGQNLFSQSSKEDPFSEEEGHTDDTDSPMSIARFLPKFQADAKPRYVIPGSPNAKSHGGPTILGIPAMGARLFAQADELSDDQTTLEQNLRSLVNQIVPRRERIVEQNTGSEADIEPKKLVICVSDFMEVSSTSSGRKFLEVLGRIVTKDDKLPNGRALMIVGLSASNDISVEGLGNVQADLNTLSEETSYRALVIPPLQEAKRDRETTEKSNEDDEDNDVEDESHEDAEFADAAWEKARSYEILQQNLRHLKDMMNHINGTTTIGRSEMTLEIQDDIVKDHLLDSSLLNQSEVHRLATLVAGLDHILSRESNNTADLSENEKPKSNLELALSIVEANELDTFTDEDADEEEHIIPPNLTYLAPTQLPKTSLDLKGIKAKCDSYEKKLLRCIISPQNIRTTFSQIHAPEETIEALRTLTSLSLLRPDAFTYGVLRSESLPGLLLYGPPGTGKTLLAKAVAKESGATMLSVSGSEVNNMYVGESEKTVRAIFSLARKLAPCVIFIDEADGMLNARSSASGPRRTGHRDTLNQFLKEIEHFGGSEQSAGAESVFLMVATNRPFDLDDAVLRRLPRRLLVDLPTEADREKILAIHLRHEALEDAISLPELAKRTAFYSGSDLKNLCVAAALACVREENAAAKVAQEQGNVDYRHPEKRTLTASHFETAIGEISASVSEDMGTLKQIRQFDEKYGDRKGRRKKSVLGFGQREVTDDQLRVRT</sequence>
<keyword evidence="3" id="KW-0472">Membrane</keyword>
<dbReference type="SUPFAM" id="SSF52540">
    <property type="entry name" value="P-loop containing nucleoside triphosphate hydrolases"/>
    <property type="match status" value="1"/>
</dbReference>
<dbReference type="CDD" id="cd19481">
    <property type="entry name" value="RecA-like_protease"/>
    <property type="match status" value="1"/>
</dbReference>
<dbReference type="Gene3D" id="3.40.50.300">
    <property type="entry name" value="P-loop containing nucleotide triphosphate hydrolases"/>
    <property type="match status" value="1"/>
</dbReference>
<dbReference type="GO" id="GO:0005741">
    <property type="term" value="C:mitochondrial outer membrane"/>
    <property type="evidence" value="ECO:0007669"/>
    <property type="project" value="UniProtKB-SubCell"/>
</dbReference>
<accession>A0A6A6U9I6</accession>
<dbReference type="GO" id="GO:0005524">
    <property type="term" value="F:ATP binding"/>
    <property type="evidence" value="ECO:0007669"/>
    <property type="project" value="UniProtKB-KW"/>
</dbReference>
<comment type="subcellular location">
    <subcellularLocation>
        <location evidence="1">Mitochondrion outer membrane</location>
        <topology evidence="1">Single-pass membrane protein</topology>
    </subcellularLocation>
</comment>
<evidence type="ECO:0000256" key="7">
    <source>
        <dbReference type="SAM" id="MobiDB-lite"/>
    </source>
</evidence>
<dbReference type="OrthoDB" id="39734at2759"/>
<dbReference type="PANTHER" id="PTHR45644:SF56">
    <property type="entry name" value="AAA ATPASE, PUTATIVE (AFU_ORTHOLOGUE AFUA_2G12920)-RELATED"/>
    <property type="match status" value="1"/>
</dbReference>
<dbReference type="Pfam" id="PF00004">
    <property type="entry name" value="AAA"/>
    <property type="match status" value="1"/>
</dbReference>
<feature type="compositionally biased region" description="Acidic residues" evidence="7">
    <location>
        <begin position="580"/>
        <end position="596"/>
    </location>
</feature>
<dbReference type="InterPro" id="IPR003593">
    <property type="entry name" value="AAA+_ATPase"/>
</dbReference>
<evidence type="ECO:0000256" key="4">
    <source>
        <dbReference type="ARBA" id="ARBA00022840"/>
    </source>
</evidence>
<feature type="compositionally biased region" description="Polar residues" evidence="7">
    <location>
        <begin position="80"/>
        <end position="91"/>
    </location>
</feature>
<feature type="compositionally biased region" description="Basic and acidic residues" evidence="7">
    <location>
        <begin position="377"/>
        <end position="391"/>
    </location>
</feature>
<dbReference type="PANTHER" id="PTHR45644">
    <property type="entry name" value="AAA ATPASE, PUTATIVE (AFU_ORTHOLOGUE AFUA_2G12920)-RELATED-RELATED"/>
    <property type="match status" value="1"/>
</dbReference>
<feature type="compositionally biased region" description="Basic and acidic residues" evidence="7">
    <location>
        <begin position="568"/>
        <end position="579"/>
    </location>
</feature>
<dbReference type="PROSITE" id="PS00674">
    <property type="entry name" value="AAA"/>
    <property type="match status" value="1"/>
</dbReference>
<dbReference type="Proteomes" id="UP000799302">
    <property type="component" value="Unassembled WGS sequence"/>
</dbReference>
<keyword evidence="4" id="KW-0067">ATP-binding</keyword>
<dbReference type="Gene3D" id="1.10.8.60">
    <property type="match status" value="1"/>
</dbReference>
<reference evidence="9" key="1">
    <citation type="journal article" date="2020" name="Stud. Mycol.">
        <title>101 Dothideomycetes genomes: a test case for predicting lifestyles and emergence of pathogens.</title>
        <authorList>
            <person name="Haridas S."/>
            <person name="Albert R."/>
            <person name="Binder M."/>
            <person name="Bloem J."/>
            <person name="Labutti K."/>
            <person name="Salamov A."/>
            <person name="Andreopoulos B."/>
            <person name="Baker S."/>
            <person name="Barry K."/>
            <person name="Bills G."/>
            <person name="Bluhm B."/>
            <person name="Cannon C."/>
            <person name="Castanera R."/>
            <person name="Culley D."/>
            <person name="Daum C."/>
            <person name="Ezra D."/>
            <person name="Gonzalez J."/>
            <person name="Henrissat B."/>
            <person name="Kuo A."/>
            <person name="Liang C."/>
            <person name="Lipzen A."/>
            <person name="Lutzoni F."/>
            <person name="Magnuson J."/>
            <person name="Mondo S."/>
            <person name="Nolan M."/>
            <person name="Ohm R."/>
            <person name="Pangilinan J."/>
            <person name="Park H.-J."/>
            <person name="Ramirez L."/>
            <person name="Alfaro M."/>
            <person name="Sun H."/>
            <person name="Tritt A."/>
            <person name="Yoshinaga Y."/>
            <person name="Zwiers L.-H."/>
            <person name="Turgeon B."/>
            <person name="Goodwin S."/>
            <person name="Spatafora J."/>
            <person name="Crous P."/>
            <person name="Grigoriev I."/>
        </authorList>
    </citation>
    <scope>NUCLEOTIDE SEQUENCE</scope>
    <source>
        <strain evidence="9">CBS 115976</strain>
    </source>
</reference>
<evidence type="ECO:0000313" key="9">
    <source>
        <dbReference type="EMBL" id="KAF2668261.1"/>
    </source>
</evidence>
<protein>
    <submittedName>
        <fullName evidence="9">AAA-domain-containing protein</fullName>
    </submittedName>
</protein>
<evidence type="ECO:0000256" key="5">
    <source>
        <dbReference type="ARBA" id="ARBA00023128"/>
    </source>
</evidence>
<dbReference type="InterPro" id="IPR027417">
    <property type="entry name" value="P-loop_NTPase"/>
</dbReference>
<proteinExistence type="predicted"/>
<dbReference type="Pfam" id="PF24581">
    <property type="entry name" value="DUF7608"/>
    <property type="match status" value="1"/>
</dbReference>
<dbReference type="InterPro" id="IPR003959">
    <property type="entry name" value="ATPase_AAA_core"/>
</dbReference>
<keyword evidence="10" id="KW-1185">Reference proteome</keyword>
<feature type="region of interest" description="Disordered" evidence="7">
    <location>
        <begin position="374"/>
        <end position="395"/>
    </location>
</feature>
<dbReference type="AlphaFoldDB" id="A0A6A6U9I6"/>